<evidence type="ECO:0000256" key="10">
    <source>
        <dbReference type="SAM" id="Phobius"/>
    </source>
</evidence>
<dbReference type="AlphaFoldDB" id="A8PPD3"/>
<comment type="subcellular location">
    <subcellularLocation>
        <location evidence="1 9">Cell inner membrane</location>
        <topology evidence="1 9">Multi-pass membrane protein</topology>
    </subcellularLocation>
</comment>
<sequence>MLRIFKHLLKLQSRHLLFVDLPSRMMRSIKPIKMRELLVFTHQIARLLKAGIPLLSILQLLKSTTKNTSLTHYIQKLIVNLEEGFSLSEALEGNKLYFNQFYCSLIALGERTATLGLMFDRIAVYQEKNMKLRSKITNALVYPLVVLSVAILVFIALLMGVVPQFEQFFSEVGAQLPFITRIIIYLSKNIGYISFTFGFLVSMIVIIFVFLKKKYSDVSNKLDSFYLKIPIIHKIISEIIIARITRALSTALAAGLPLVDALQLVADLSGNFVYKKAILKSCLLIRDGECFYAAFSHQKLFPSDLLALIKVGEVGHCLVEILNNTADLYEEKINYFAENLSVLLEPILIIFLGLMISCLIIAMYLPIFKLGSII</sequence>
<keyword evidence="8 10" id="KW-0472">Membrane</keyword>
<evidence type="ECO:0000256" key="4">
    <source>
        <dbReference type="ARBA" id="ARBA00022475"/>
    </source>
</evidence>
<name>A8PPD3_9COXI</name>
<keyword evidence="13" id="KW-1185">Reference proteome</keyword>
<feature type="domain" description="Type II secretion system protein GspF" evidence="11">
    <location>
        <begin position="245"/>
        <end position="366"/>
    </location>
</feature>
<feature type="transmembrane region" description="Helical" evidence="10">
    <location>
        <begin position="140"/>
        <end position="162"/>
    </location>
</feature>
<gene>
    <name evidence="12" type="ORF">RICGR_1271</name>
</gene>
<organism evidence="12 13">
    <name type="scientific">Rickettsiella grylli</name>
    <dbReference type="NCBI Taxonomy" id="59196"/>
    <lineage>
        <taxon>Bacteria</taxon>
        <taxon>Pseudomonadati</taxon>
        <taxon>Pseudomonadota</taxon>
        <taxon>Gammaproteobacteria</taxon>
        <taxon>Legionellales</taxon>
        <taxon>Coxiellaceae</taxon>
        <taxon>Rickettsiella</taxon>
    </lineage>
</organism>
<dbReference type="RefSeq" id="WP_006035521.1">
    <property type="nucleotide sequence ID" value="NZ_AAQJ02000001.1"/>
</dbReference>
<dbReference type="EMBL" id="AAQJ02000001">
    <property type="protein sequence ID" value="EDP46547.1"/>
    <property type="molecule type" value="Genomic_DNA"/>
</dbReference>
<keyword evidence="4" id="KW-1003">Cell membrane</keyword>
<dbReference type="Proteomes" id="UP000054075">
    <property type="component" value="Unassembled WGS sequence"/>
</dbReference>
<reference evidence="12" key="2">
    <citation type="submission" date="2007-10" db="EMBL/GenBank/DDBJ databases">
        <authorList>
            <person name="Myers G.S."/>
        </authorList>
    </citation>
    <scope>NUCLEOTIDE SEQUENCE [LARGE SCALE GENOMIC DNA]</scope>
</reference>
<comment type="similarity">
    <text evidence="2 9">Belongs to the GSP F family.</text>
</comment>
<feature type="transmembrane region" description="Helical" evidence="10">
    <location>
        <begin position="190"/>
        <end position="211"/>
    </location>
</feature>
<dbReference type="PROSITE" id="PS00874">
    <property type="entry name" value="T2SP_F"/>
    <property type="match status" value="1"/>
</dbReference>
<dbReference type="Pfam" id="PF00482">
    <property type="entry name" value="T2SSF"/>
    <property type="match status" value="2"/>
</dbReference>
<dbReference type="InterPro" id="IPR018076">
    <property type="entry name" value="T2SS_GspF_dom"/>
</dbReference>
<evidence type="ECO:0000256" key="7">
    <source>
        <dbReference type="ARBA" id="ARBA00022989"/>
    </source>
</evidence>
<proteinExistence type="inferred from homology"/>
<dbReference type="Gene3D" id="1.20.81.30">
    <property type="entry name" value="Type II secretion system (T2SS), domain F"/>
    <property type="match status" value="2"/>
</dbReference>
<evidence type="ECO:0000256" key="6">
    <source>
        <dbReference type="ARBA" id="ARBA00022692"/>
    </source>
</evidence>
<dbReference type="PANTHER" id="PTHR30012">
    <property type="entry name" value="GENERAL SECRETION PATHWAY PROTEIN"/>
    <property type="match status" value="1"/>
</dbReference>
<dbReference type="STRING" id="59196.RICGR_1271"/>
<protein>
    <submittedName>
        <fullName evidence="12">Pilus assembly protein PilC</fullName>
    </submittedName>
</protein>
<evidence type="ECO:0000313" key="13">
    <source>
        <dbReference type="Proteomes" id="UP000054075"/>
    </source>
</evidence>
<feature type="domain" description="Type II secretion system protein GspF" evidence="11">
    <location>
        <begin position="40"/>
        <end position="163"/>
    </location>
</feature>
<keyword evidence="5" id="KW-0997">Cell inner membrane</keyword>
<dbReference type="OrthoDB" id="9805682at2"/>
<dbReference type="GO" id="GO:0015628">
    <property type="term" value="P:protein secretion by the type II secretion system"/>
    <property type="evidence" value="ECO:0007669"/>
    <property type="project" value="TreeGrafter"/>
</dbReference>
<evidence type="ECO:0000256" key="8">
    <source>
        <dbReference type="ARBA" id="ARBA00023136"/>
    </source>
</evidence>
<evidence type="ECO:0000256" key="5">
    <source>
        <dbReference type="ARBA" id="ARBA00022519"/>
    </source>
</evidence>
<dbReference type="GO" id="GO:0005886">
    <property type="term" value="C:plasma membrane"/>
    <property type="evidence" value="ECO:0007669"/>
    <property type="project" value="UniProtKB-SubCell"/>
</dbReference>
<feature type="transmembrane region" description="Helical" evidence="10">
    <location>
        <begin position="342"/>
        <end position="365"/>
    </location>
</feature>
<dbReference type="InterPro" id="IPR042094">
    <property type="entry name" value="T2SS_GspF_sf"/>
</dbReference>
<comment type="caution">
    <text evidence="12">The sequence shown here is derived from an EMBL/GenBank/DDBJ whole genome shotgun (WGS) entry which is preliminary data.</text>
</comment>
<evidence type="ECO:0000313" key="12">
    <source>
        <dbReference type="EMBL" id="EDP46547.1"/>
    </source>
</evidence>
<accession>A8PPD3</accession>
<reference evidence="12" key="1">
    <citation type="submission" date="2006-04" db="EMBL/GenBank/DDBJ databases">
        <authorList>
            <person name="Seshadri R."/>
            <person name="Federici B.A."/>
        </authorList>
    </citation>
    <scope>NUCLEOTIDE SEQUENCE [LARGE SCALE GENOMIC DNA]</scope>
</reference>
<dbReference type="InterPro" id="IPR003004">
    <property type="entry name" value="GspF/PilC"/>
</dbReference>
<evidence type="ECO:0000256" key="9">
    <source>
        <dbReference type="RuleBase" id="RU003923"/>
    </source>
</evidence>
<evidence type="ECO:0000256" key="3">
    <source>
        <dbReference type="ARBA" id="ARBA00022448"/>
    </source>
</evidence>
<evidence type="ECO:0000256" key="2">
    <source>
        <dbReference type="ARBA" id="ARBA00005745"/>
    </source>
</evidence>
<dbReference type="PANTHER" id="PTHR30012:SF7">
    <property type="entry name" value="PROTEIN TRANSPORT PROTEIN HOFC HOMOLOG"/>
    <property type="match status" value="1"/>
</dbReference>
<keyword evidence="6 9" id="KW-0812">Transmembrane</keyword>
<evidence type="ECO:0000256" key="1">
    <source>
        <dbReference type="ARBA" id="ARBA00004429"/>
    </source>
</evidence>
<dbReference type="InterPro" id="IPR001992">
    <property type="entry name" value="T2SS_GspF/T4SS_PilC_CS"/>
</dbReference>
<evidence type="ECO:0000259" key="11">
    <source>
        <dbReference type="Pfam" id="PF00482"/>
    </source>
</evidence>
<dbReference type="PRINTS" id="PR00812">
    <property type="entry name" value="BCTERIALGSPF"/>
</dbReference>
<keyword evidence="7 10" id="KW-1133">Transmembrane helix</keyword>
<keyword evidence="3 9" id="KW-0813">Transport</keyword>
<dbReference type="eggNOG" id="COG1459">
    <property type="taxonomic scope" value="Bacteria"/>
</dbReference>
<dbReference type="FunFam" id="1.20.81.30:FF:000001">
    <property type="entry name" value="Type II secretion system protein F"/>
    <property type="match status" value="1"/>
</dbReference>